<dbReference type="AlphaFoldDB" id="A0A125BED7"/>
<proteinExistence type="predicted"/>
<feature type="chain" id="PRO_5007177205" description="DUF4440 domain-containing protein" evidence="1">
    <location>
        <begin position="21"/>
        <end position="148"/>
    </location>
</feature>
<sequence>MNKIILGIAVLALFVKPLMAQPNEQQPNYGFTATSNQDEIFLAKCRIYRSALEHSDMSTLETFVEPGLLKSKPDAVRSLLMKTSKKFIKRISKDGYELKSMIIEPINNPNYATVGTLWDARAAKSSGNGACGYTKLANGTWRINPSTC</sequence>
<feature type="signal peptide" evidence="1">
    <location>
        <begin position="1"/>
        <end position="20"/>
    </location>
</feature>
<accession>A0A125BED7</accession>
<name>A0A125BED7_SHEFR</name>
<evidence type="ECO:0000256" key="1">
    <source>
        <dbReference type="SAM" id="SignalP"/>
    </source>
</evidence>
<dbReference type="RefSeq" id="WP_059746167.1">
    <property type="nucleotide sequence ID" value="NZ_LRDC01000022.1"/>
</dbReference>
<protein>
    <recommendedName>
        <fullName evidence="4">DUF4440 domain-containing protein</fullName>
    </recommendedName>
</protein>
<dbReference type="Proteomes" id="UP000055702">
    <property type="component" value="Unassembled WGS sequence"/>
</dbReference>
<gene>
    <name evidence="2" type="ORF">AWJ07_17370</name>
</gene>
<keyword evidence="1" id="KW-0732">Signal</keyword>
<reference evidence="2 3" key="1">
    <citation type="submission" date="2016-01" db="EMBL/GenBank/DDBJ databases">
        <title>Draft genome of the antarctic isolate Shewanella frigidimarina Ag06-30.</title>
        <authorList>
            <person name="Parmeciano Di Noto G."/>
            <person name="Vazquez S."/>
            <person name="Mac Cormack W."/>
            <person name="Iriarte A."/>
            <person name="Quiroga C."/>
        </authorList>
    </citation>
    <scope>NUCLEOTIDE SEQUENCE [LARGE SCALE GENOMIC DNA]</scope>
    <source>
        <strain evidence="2 3">Ag06-30</strain>
    </source>
</reference>
<evidence type="ECO:0008006" key="4">
    <source>
        <dbReference type="Google" id="ProtNLM"/>
    </source>
</evidence>
<comment type="caution">
    <text evidence="2">The sequence shown here is derived from an EMBL/GenBank/DDBJ whole genome shotgun (WGS) entry which is preliminary data.</text>
</comment>
<evidence type="ECO:0000313" key="2">
    <source>
        <dbReference type="EMBL" id="KVX01508.1"/>
    </source>
</evidence>
<organism evidence="2">
    <name type="scientific">Shewanella frigidimarina</name>
    <dbReference type="NCBI Taxonomy" id="56812"/>
    <lineage>
        <taxon>Bacteria</taxon>
        <taxon>Pseudomonadati</taxon>
        <taxon>Pseudomonadota</taxon>
        <taxon>Gammaproteobacteria</taxon>
        <taxon>Alteromonadales</taxon>
        <taxon>Shewanellaceae</taxon>
        <taxon>Shewanella</taxon>
    </lineage>
</organism>
<evidence type="ECO:0000313" key="3">
    <source>
        <dbReference type="Proteomes" id="UP000055702"/>
    </source>
</evidence>
<dbReference type="EMBL" id="LRDC01000022">
    <property type="protein sequence ID" value="KVX01508.1"/>
    <property type="molecule type" value="Genomic_DNA"/>
</dbReference>